<dbReference type="PIRSF" id="PIRSF015034">
    <property type="entry name" value="YacH"/>
    <property type="match status" value="1"/>
</dbReference>
<feature type="domain" description="UVR" evidence="1">
    <location>
        <begin position="136"/>
        <end position="171"/>
    </location>
</feature>
<comment type="caution">
    <text evidence="2">The sequence shown here is derived from an EMBL/GenBank/DDBJ whole genome shotgun (WGS) entry which is preliminary data.</text>
</comment>
<dbReference type="PANTHER" id="PTHR38430:SF1">
    <property type="entry name" value="PROTEIN-ARGININE KINASE ACTIVATOR PROTEIN"/>
    <property type="match status" value="1"/>
</dbReference>
<evidence type="ECO:0000313" key="2">
    <source>
        <dbReference type="EMBL" id="OUZ38355.1"/>
    </source>
</evidence>
<dbReference type="InterPro" id="IPR025542">
    <property type="entry name" value="YacH"/>
</dbReference>
<evidence type="ECO:0000259" key="1">
    <source>
        <dbReference type="PROSITE" id="PS50151"/>
    </source>
</evidence>
<keyword evidence="3" id="KW-1185">Reference proteome</keyword>
<dbReference type="Pfam" id="PF02151">
    <property type="entry name" value="UVR"/>
    <property type="match status" value="1"/>
</dbReference>
<gene>
    <name evidence="2" type="ORF">CBM15_13185</name>
</gene>
<protein>
    <submittedName>
        <fullName evidence="2">Nucleotide excision repair protein</fullName>
    </submittedName>
</protein>
<dbReference type="InterPro" id="IPR001943">
    <property type="entry name" value="UVR_dom"/>
</dbReference>
<dbReference type="InterPro" id="IPR036876">
    <property type="entry name" value="UVR_dom_sf"/>
</dbReference>
<dbReference type="PROSITE" id="PS50151">
    <property type="entry name" value="UVR"/>
    <property type="match status" value="1"/>
</dbReference>
<proteinExistence type="predicted"/>
<name>A0ABX3ZG27_9BACL</name>
<dbReference type="RefSeq" id="WP_008407026.1">
    <property type="nucleotide sequence ID" value="NZ_JAFBEY010000007.1"/>
</dbReference>
<dbReference type="SUPFAM" id="SSF46600">
    <property type="entry name" value="C-terminal UvrC-binding domain of UvrB"/>
    <property type="match status" value="1"/>
</dbReference>
<dbReference type="PANTHER" id="PTHR38430">
    <property type="entry name" value="PROTEIN-ARGININE KINASE ACTIVATOR PROTEIN"/>
    <property type="match status" value="1"/>
</dbReference>
<evidence type="ECO:0000313" key="3">
    <source>
        <dbReference type="Proteomes" id="UP000196594"/>
    </source>
</evidence>
<organism evidence="2 3">
    <name type="scientific">Solibacillus kalamii</name>
    <dbReference type="NCBI Taxonomy" id="1748298"/>
    <lineage>
        <taxon>Bacteria</taxon>
        <taxon>Bacillati</taxon>
        <taxon>Bacillota</taxon>
        <taxon>Bacilli</taxon>
        <taxon>Bacillales</taxon>
        <taxon>Caryophanaceae</taxon>
        <taxon>Solibacillus</taxon>
    </lineage>
</organism>
<dbReference type="Gene3D" id="4.10.860.10">
    <property type="entry name" value="UVR domain"/>
    <property type="match status" value="1"/>
</dbReference>
<accession>A0ABX3ZG27</accession>
<dbReference type="Proteomes" id="UP000196594">
    <property type="component" value="Unassembled WGS sequence"/>
</dbReference>
<dbReference type="EMBL" id="NHNT01000009">
    <property type="protein sequence ID" value="OUZ38355.1"/>
    <property type="molecule type" value="Genomic_DNA"/>
</dbReference>
<sequence length="180" mass="20575">MICEHCKQRHANVTVTQVHNGQKVERHYCEVCATQFHPFQFDVNEEPASLQQLISNWFNFVPVNAKKESTTTNTASPKSCPSCGFTYRQFLKQGKFGCGQCYETFSEQLPQLLERLQAGTQHVGYVEEGPSKEKVEQQIQELRSSLQQAIEEERFEDAASIRDEVRELESKIKQEGEGNA</sequence>
<reference evidence="2 3" key="1">
    <citation type="journal article" date="2017" name="Int. J. Syst. Evol. Microbiol.">
        <title>Solibacillus kalamii sp. nov., isolated from a high-efficiency particulate arrestance filter system used in the International Space Station.</title>
        <authorList>
            <person name="Checinska Sielaff A."/>
            <person name="Kumar R.M."/>
            <person name="Pal D."/>
            <person name="Mayilraj S."/>
            <person name="Venkateswaran K."/>
        </authorList>
    </citation>
    <scope>NUCLEOTIDE SEQUENCE [LARGE SCALE GENOMIC DNA]</scope>
    <source>
        <strain evidence="2 3">ISSFR-015</strain>
    </source>
</reference>